<gene>
    <name evidence="2" type="ORF">HD556DRAFT_908691</name>
</gene>
<feature type="signal peptide" evidence="1">
    <location>
        <begin position="1"/>
        <end position="24"/>
    </location>
</feature>
<keyword evidence="3" id="KW-1185">Reference proteome</keyword>
<name>A0A9P7AGF4_9AGAM</name>
<reference evidence="2" key="1">
    <citation type="journal article" date="2020" name="New Phytol.">
        <title>Comparative genomics reveals dynamic genome evolution in host specialist ectomycorrhizal fungi.</title>
        <authorList>
            <person name="Lofgren L.A."/>
            <person name="Nguyen N.H."/>
            <person name="Vilgalys R."/>
            <person name="Ruytinx J."/>
            <person name="Liao H.L."/>
            <person name="Branco S."/>
            <person name="Kuo A."/>
            <person name="LaButti K."/>
            <person name="Lipzen A."/>
            <person name="Andreopoulos W."/>
            <person name="Pangilinan J."/>
            <person name="Riley R."/>
            <person name="Hundley H."/>
            <person name="Na H."/>
            <person name="Barry K."/>
            <person name="Grigoriev I.V."/>
            <person name="Stajich J.E."/>
            <person name="Kennedy P.G."/>
        </authorList>
    </citation>
    <scope>NUCLEOTIDE SEQUENCE</scope>
    <source>
        <strain evidence="2">S12</strain>
    </source>
</reference>
<evidence type="ECO:0000256" key="1">
    <source>
        <dbReference type="SAM" id="SignalP"/>
    </source>
</evidence>
<accession>A0A9P7AGF4</accession>
<feature type="chain" id="PRO_5040132078" evidence="1">
    <location>
        <begin position="25"/>
        <end position="156"/>
    </location>
</feature>
<keyword evidence="1" id="KW-0732">Signal</keyword>
<organism evidence="2 3">
    <name type="scientific">Suillus plorans</name>
    <dbReference type="NCBI Taxonomy" id="116603"/>
    <lineage>
        <taxon>Eukaryota</taxon>
        <taxon>Fungi</taxon>
        <taxon>Dikarya</taxon>
        <taxon>Basidiomycota</taxon>
        <taxon>Agaricomycotina</taxon>
        <taxon>Agaricomycetes</taxon>
        <taxon>Agaricomycetidae</taxon>
        <taxon>Boletales</taxon>
        <taxon>Suillineae</taxon>
        <taxon>Suillaceae</taxon>
        <taxon>Suillus</taxon>
    </lineage>
</organism>
<evidence type="ECO:0000313" key="3">
    <source>
        <dbReference type="Proteomes" id="UP000719766"/>
    </source>
</evidence>
<dbReference type="AlphaFoldDB" id="A0A9P7AGF4"/>
<dbReference type="EMBL" id="JABBWE010000070">
    <property type="protein sequence ID" value="KAG1788233.1"/>
    <property type="molecule type" value="Genomic_DNA"/>
</dbReference>
<proteinExistence type="predicted"/>
<comment type="caution">
    <text evidence="2">The sequence shown here is derived from an EMBL/GenBank/DDBJ whole genome shotgun (WGS) entry which is preliminary data.</text>
</comment>
<dbReference type="Proteomes" id="UP000719766">
    <property type="component" value="Unassembled WGS sequence"/>
</dbReference>
<sequence length="156" mass="17099">MARVSRSGGSLLVIGHYLLSFASLKENCCWNRLTTKSFASTRMACFNYPYGSRRSRSLVRSGAARCCKSGLTLTAPLMKGHAIGLSRLRKTLIDVLDTCQAREHMLPNCNRGRRRLGNLRLAKPGLGYFAGVPPGTPNLASCKERLSFAYDRAISG</sequence>
<dbReference type="GeneID" id="64605765"/>
<dbReference type="RefSeq" id="XP_041155506.1">
    <property type="nucleotide sequence ID" value="XM_041312001.1"/>
</dbReference>
<evidence type="ECO:0000313" key="2">
    <source>
        <dbReference type="EMBL" id="KAG1788233.1"/>
    </source>
</evidence>
<protein>
    <submittedName>
        <fullName evidence="2">Uncharacterized protein</fullName>
    </submittedName>
</protein>